<evidence type="ECO:0000256" key="4">
    <source>
        <dbReference type="ARBA" id="ARBA00022801"/>
    </source>
</evidence>
<keyword evidence="5 10" id="KW-0133">Cell shape</keyword>
<evidence type="ECO:0000256" key="7">
    <source>
        <dbReference type="ARBA" id="ARBA00023295"/>
    </source>
</evidence>
<feature type="binding site" evidence="10">
    <location>
        <position position="72"/>
    </location>
    <ligand>
        <name>substrate</name>
    </ligand>
</feature>
<dbReference type="InterPro" id="IPR036962">
    <property type="entry name" value="Glyco_hydro_3_N_sf"/>
</dbReference>
<keyword evidence="9 10" id="KW-0961">Cell wall biogenesis/degradation</keyword>
<name>A0A498C2P1_9GAMM</name>
<dbReference type="InterPro" id="IPR050226">
    <property type="entry name" value="NagZ_Beta-hexosaminidase"/>
</dbReference>
<evidence type="ECO:0000313" key="12">
    <source>
        <dbReference type="EMBL" id="RLK50294.1"/>
    </source>
</evidence>
<dbReference type="UniPathway" id="UPA00544"/>
<dbReference type="NCBIfam" id="NF003740">
    <property type="entry name" value="PRK05337.1"/>
    <property type="match status" value="1"/>
</dbReference>
<keyword evidence="3 10" id="KW-0132">Cell division</keyword>
<dbReference type="RefSeq" id="WP_121440794.1">
    <property type="nucleotide sequence ID" value="NZ_RCDA01000001.1"/>
</dbReference>
<dbReference type="AlphaFoldDB" id="A0A498C2P1"/>
<proteinExistence type="inferred from homology"/>
<dbReference type="InterPro" id="IPR022956">
    <property type="entry name" value="Beta_hexosaminidase_bac"/>
</dbReference>
<keyword evidence="13" id="KW-1185">Reference proteome</keyword>
<comment type="subcellular location">
    <subcellularLocation>
        <location evidence="10">Cytoplasm</location>
    </subcellularLocation>
</comment>
<dbReference type="GO" id="GO:0071555">
    <property type="term" value="P:cell wall organization"/>
    <property type="evidence" value="ECO:0007669"/>
    <property type="project" value="UniProtKB-KW"/>
</dbReference>
<dbReference type="InterPro" id="IPR001764">
    <property type="entry name" value="Glyco_hydro_3_N"/>
</dbReference>
<dbReference type="PANTHER" id="PTHR30480">
    <property type="entry name" value="BETA-HEXOSAMINIDASE-RELATED"/>
    <property type="match status" value="1"/>
</dbReference>
<organism evidence="12 13">
    <name type="scientific">Alkalispirillum mobile</name>
    <dbReference type="NCBI Taxonomy" id="85925"/>
    <lineage>
        <taxon>Bacteria</taxon>
        <taxon>Pseudomonadati</taxon>
        <taxon>Pseudomonadota</taxon>
        <taxon>Gammaproteobacteria</taxon>
        <taxon>Chromatiales</taxon>
        <taxon>Ectothiorhodospiraceae</taxon>
        <taxon>Alkalispirillum</taxon>
    </lineage>
</organism>
<evidence type="ECO:0000313" key="13">
    <source>
        <dbReference type="Proteomes" id="UP000275461"/>
    </source>
</evidence>
<dbReference type="GO" id="GO:0005737">
    <property type="term" value="C:cytoplasm"/>
    <property type="evidence" value="ECO:0007669"/>
    <property type="project" value="UniProtKB-SubCell"/>
</dbReference>
<evidence type="ECO:0000256" key="8">
    <source>
        <dbReference type="ARBA" id="ARBA00023306"/>
    </source>
</evidence>
<dbReference type="PANTHER" id="PTHR30480:SF13">
    <property type="entry name" value="BETA-HEXOSAMINIDASE"/>
    <property type="match status" value="1"/>
</dbReference>
<keyword evidence="8 10" id="KW-0131">Cell cycle</keyword>
<feature type="active site" description="Nucleophile" evidence="10">
    <location>
        <position position="252"/>
    </location>
</feature>
<evidence type="ECO:0000256" key="6">
    <source>
        <dbReference type="ARBA" id="ARBA00022984"/>
    </source>
</evidence>
<feature type="binding site" evidence="10">
    <location>
        <position position="64"/>
    </location>
    <ligand>
        <name>substrate</name>
    </ligand>
</feature>
<keyword evidence="6 10" id="KW-0573">Peptidoglycan synthesis</keyword>
<dbReference type="GO" id="GO:0009254">
    <property type="term" value="P:peptidoglycan turnover"/>
    <property type="evidence" value="ECO:0007669"/>
    <property type="project" value="UniProtKB-UniRule"/>
</dbReference>
<comment type="function">
    <text evidence="10">Plays a role in peptidoglycan recycling by cleaving the terminal beta-1,4-linked N-acetylglucosamine (GlcNAc) from peptide-linked peptidoglycan fragments, giving rise to free GlcNAc, anhydro-N-acetylmuramic acid and anhydro-N-acetylmuramic acid-linked peptides.</text>
</comment>
<dbReference type="InterPro" id="IPR017853">
    <property type="entry name" value="GH"/>
</dbReference>
<dbReference type="Pfam" id="PF00933">
    <property type="entry name" value="Glyco_hydro_3"/>
    <property type="match status" value="1"/>
</dbReference>
<evidence type="ECO:0000256" key="9">
    <source>
        <dbReference type="ARBA" id="ARBA00023316"/>
    </source>
</evidence>
<comment type="similarity">
    <text evidence="10">Belongs to the glycosyl hydrolase 3 family. NagZ subfamily.</text>
</comment>
<dbReference type="GO" id="GO:0051301">
    <property type="term" value="P:cell division"/>
    <property type="evidence" value="ECO:0007669"/>
    <property type="project" value="UniProtKB-KW"/>
</dbReference>
<feature type="active site" description="Proton donor/acceptor" evidence="10">
    <location>
        <position position="181"/>
    </location>
</feature>
<dbReference type="GO" id="GO:0009252">
    <property type="term" value="P:peptidoglycan biosynthetic process"/>
    <property type="evidence" value="ECO:0007669"/>
    <property type="project" value="UniProtKB-KW"/>
</dbReference>
<evidence type="ECO:0000256" key="3">
    <source>
        <dbReference type="ARBA" id="ARBA00022618"/>
    </source>
</evidence>
<feature type="binding site" evidence="10">
    <location>
        <begin position="168"/>
        <end position="169"/>
    </location>
    <ligand>
        <name>substrate</name>
    </ligand>
</feature>
<gene>
    <name evidence="10" type="primary">nagZ</name>
    <name evidence="12" type="ORF">DFR31_0187</name>
</gene>
<evidence type="ECO:0000256" key="10">
    <source>
        <dbReference type="HAMAP-Rule" id="MF_00364"/>
    </source>
</evidence>
<keyword evidence="4 10" id="KW-0378">Hydrolase</keyword>
<dbReference type="HAMAP" id="MF_00364">
    <property type="entry name" value="NagZ"/>
    <property type="match status" value="1"/>
</dbReference>
<evidence type="ECO:0000256" key="2">
    <source>
        <dbReference type="ARBA" id="ARBA00022490"/>
    </source>
</evidence>
<keyword evidence="2 10" id="KW-0963">Cytoplasm</keyword>
<dbReference type="Proteomes" id="UP000275461">
    <property type="component" value="Unassembled WGS sequence"/>
</dbReference>
<dbReference type="Gene3D" id="3.20.20.300">
    <property type="entry name" value="Glycoside hydrolase, family 3, N-terminal domain"/>
    <property type="match status" value="1"/>
</dbReference>
<feature type="binding site" evidence="10">
    <location>
        <position position="138"/>
    </location>
    <ligand>
        <name>substrate</name>
    </ligand>
</feature>
<accession>A0A498C2P1</accession>
<comment type="catalytic activity">
    <reaction evidence="1 10">
        <text>Hydrolysis of terminal non-reducing N-acetyl-D-hexosamine residues in N-acetyl-beta-D-hexosaminides.</text>
        <dbReference type="EC" id="3.2.1.52"/>
    </reaction>
</comment>
<evidence type="ECO:0000259" key="11">
    <source>
        <dbReference type="Pfam" id="PF00933"/>
    </source>
</evidence>
<reference evidence="12 13" key="1">
    <citation type="submission" date="2018-10" db="EMBL/GenBank/DDBJ databases">
        <title>Genomic Encyclopedia of Type Strains, Phase IV (KMG-IV): sequencing the most valuable type-strain genomes for metagenomic binning, comparative biology and taxonomic classification.</title>
        <authorList>
            <person name="Goeker M."/>
        </authorList>
    </citation>
    <scope>NUCLEOTIDE SEQUENCE [LARGE SCALE GENOMIC DNA]</scope>
    <source>
        <strain evidence="12 13">DSM 12769</strain>
    </source>
</reference>
<dbReference type="EC" id="3.2.1.52" evidence="10"/>
<dbReference type="SUPFAM" id="SSF51445">
    <property type="entry name" value="(Trans)glycosidases"/>
    <property type="match status" value="1"/>
</dbReference>
<keyword evidence="7 10" id="KW-0326">Glycosidase</keyword>
<dbReference type="EMBL" id="RCDA01000001">
    <property type="protein sequence ID" value="RLK50294.1"/>
    <property type="molecule type" value="Genomic_DNA"/>
</dbReference>
<comment type="pathway">
    <text evidence="10">Cell wall biogenesis; peptidoglycan recycling.</text>
</comment>
<dbReference type="GO" id="GO:0008360">
    <property type="term" value="P:regulation of cell shape"/>
    <property type="evidence" value="ECO:0007669"/>
    <property type="project" value="UniProtKB-KW"/>
</dbReference>
<dbReference type="OrthoDB" id="9786661at2"/>
<feature type="site" description="Important for catalytic activity" evidence="10">
    <location>
        <position position="179"/>
    </location>
</feature>
<sequence length="348" mass="38047">MLLGPLMVGIEGTRLTAGERELLRHPRVGGVILFTRNFESAGQLTELTGEIHALRRPPLLIAVDQEGGRVQRFRQGFTRLPAPGVLAERYDEDPQRARALAHDMGWLMASELLACGVDFSFAPLLDLGRGVSRVIGDRAFHAKPEAVVHLARGWVAGMRDAGMGAVGKHFPGHGSVAPDSHLELPRDHRDRARLDGADLVPFRMLAADRLPGMMTAHIIYDAIDSHPATFSRYWVTGVLRGEFGYEGAVFSDDLGMAAAAEAGSMPERARAAVEAGCDMVLLCNHPEAAPAVLRSLPDPDPVSDMRLVRLHGRPVVASWEKLRRLPRWRETVARVRGQDPSPEGELEV</sequence>
<dbReference type="GO" id="GO:0005975">
    <property type="term" value="P:carbohydrate metabolic process"/>
    <property type="evidence" value="ECO:0007669"/>
    <property type="project" value="InterPro"/>
</dbReference>
<protein>
    <recommendedName>
        <fullName evidence="10">Beta-hexosaminidase</fullName>
        <ecNumber evidence="10">3.2.1.52</ecNumber>
    </recommendedName>
    <alternativeName>
        <fullName evidence="10">Beta-N-acetylhexosaminidase</fullName>
    </alternativeName>
    <alternativeName>
        <fullName evidence="10">N-acetyl-beta-glucosaminidase</fullName>
    </alternativeName>
</protein>
<evidence type="ECO:0000256" key="5">
    <source>
        <dbReference type="ARBA" id="ARBA00022960"/>
    </source>
</evidence>
<comment type="caution">
    <text evidence="12">The sequence shown here is derived from an EMBL/GenBank/DDBJ whole genome shotgun (WGS) entry which is preliminary data.</text>
</comment>
<dbReference type="GO" id="GO:0004563">
    <property type="term" value="F:beta-N-acetylhexosaminidase activity"/>
    <property type="evidence" value="ECO:0007669"/>
    <property type="project" value="UniProtKB-UniRule"/>
</dbReference>
<evidence type="ECO:0000256" key="1">
    <source>
        <dbReference type="ARBA" id="ARBA00001231"/>
    </source>
</evidence>
<feature type="domain" description="Glycoside hydrolase family 3 N-terminal" evidence="11">
    <location>
        <begin position="14"/>
        <end position="291"/>
    </location>
</feature>